<comment type="caution">
    <text evidence="1">The sequence shown here is derived from an EMBL/GenBank/DDBJ whole genome shotgun (WGS) entry which is preliminary data.</text>
</comment>
<dbReference type="RefSeq" id="WP_285933416.1">
    <property type="nucleotide sequence ID" value="NZ_JASTZU010000057.1"/>
</dbReference>
<name>A0ABT7L8E3_9BACI</name>
<protein>
    <submittedName>
        <fullName evidence="1">Uncharacterized protein</fullName>
    </submittedName>
</protein>
<proteinExistence type="predicted"/>
<dbReference type="Proteomes" id="UP001235343">
    <property type="component" value="Unassembled WGS sequence"/>
</dbReference>
<dbReference type="Pfam" id="PF24711">
    <property type="entry name" value="YxiG"/>
    <property type="match status" value="1"/>
</dbReference>
<accession>A0ABT7L8E3</accession>
<reference evidence="1 2" key="1">
    <citation type="submission" date="2023-06" db="EMBL/GenBank/DDBJ databases">
        <title>Aquibacillus rhizosphaerae LR5S19.</title>
        <authorList>
            <person name="Sun J.-Q."/>
        </authorList>
    </citation>
    <scope>NUCLEOTIDE SEQUENCE [LARGE SCALE GENOMIC DNA]</scope>
    <source>
        <strain evidence="1 2">LR5S19</strain>
    </source>
</reference>
<dbReference type="EMBL" id="JASTZU010000057">
    <property type="protein sequence ID" value="MDL4842133.1"/>
    <property type="molecule type" value="Genomic_DNA"/>
</dbReference>
<evidence type="ECO:0000313" key="2">
    <source>
        <dbReference type="Proteomes" id="UP001235343"/>
    </source>
</evidence>
<dbReference type="InterPro" id="IPR057808">
    <property type="entry name" value="YxiG"/>
</dbReference>
<keyword evidence="2" id="KW-1185">Reference proteome</keyword>
<evidence type="ECO:0000313" key="1">
    <source>
        <dbReference type="EMBL" id="MDL4842133.1"/>
    </source>
</evidence>
<organism evidence="1 2">
    <name type="scientific">Aquibacillus rhizosphaerae</name>
    <dbReference type="NCBI Taxonomy" id="3051431"/>
    <lineage>
        <taxon>Bacteria</taxon>
        <taxon>Bacillati</taxon>
        <taxon>Bacillota</taxon>
        <taxon>Bacilli</taxon>
        <taxon>Bacillales</taxon>
        <taxon>Bacillaceae</taxon>
        <taxon>Aquibacillus</taxon>
    </lineage>
</organism>
<sequence length="149" mass="17577">MINRTETSQEINSLFQDYAEFWIISDLQISYLNESITLKLISTKNQEILKTTIQFKQVLSYYVHQEAEVETYRLNNYGNNDDFLLSEISYHPNGFGQIYIRSLERDLKEIELITAPTNFYFQVNNKDCFFIEANTLIINGNSYDNLIED</sequence>
<gene>
    <name evidence="1" type="ORF">QQS35_16970</name>
</gene>